<evidence type="ECO:0000256" key="5">
    <source>
        <dbReference type="ARBA" id="ARBA00022989"/>
    </source>
</evidence>
<proteinExistence type="inferred from homology"/>
<dbReference type="PROSITE" id="PS51202">
    <property type="entry name" value="RCK_C"/>
    <property type="match status" value="4"/>
</dbReference>
<dbReference type="Proteomes" id="UP000822688">
    <property type="component" value="Chromosome 5"/>
</dbReference>
<feature type="transmembrane region" description="Helical" evidence="10">
    <location>
        <begin position="94"/>
        <end position="127"/>
    </location>
</feature>
<dbReference type="Gene3D" id="3.30.70.1450">
    <property type="entry name" value="Regulator of K+ conductance, C-terminal domain"/>
    <property type="match status" value="4"/>
</dbReference>
<evidence type="ECO:0000256" key="2">
    <source>
        <dbReference type="ARBA" id="ARBA00022448"/>
    </source>
</evidence>
<dbReference type="GO" id="GO:0015116">
    <property type="term" value="F:sulfate transmembrane transporter activity"/>
    <property type="evidence" value="ECO:0007669"/>
    <property type="project" value="UniProtKB-ARBA"/>
</dbReference>
<feature type="domain" description="RCK C-terminal" evidence="11">
    <location>
        <begin position="209"/>
        <end position="294"/>
    </location>
</feature>
<dbReference type="PANTHER" id="PTHR43652:SF9">
    <property type="entry name" value="RCK C-TERMINAL DOMAIN-CONTAINING PROTEIN"/>
    <property type="match status" value="1"/>
</dbReference>
<dbReference type="Pfam" id="PF03600">
    <property type="entry name" value="CitMHS"/>
    <property type="match status" value="1"/>
</dbReference>
<comment type="subcellular location">
    <subcellularLocation>
        <location evidence="1">Membrane</location>
        <topology evidence="1">Multi-pass membrane protein</topology>
    </subcellularLocation>
</comment>
<keyword evidence="3 10" id="KW-0812">Transmembrane</keyword>
<feature type="transmembrane region" description="Helical" evidence="10">
    <location>
        <begin position="697"/>
        <end position="723"/>
    </location>
</feature>
<dbReference type="GO" id="GO:0008324">
    <property type="term" value="F:monoatomic cation transmembrane transporter activity"/>
    <property type="evidence" value="ECO:0007669"/>
    <property type="project" value="InterPro"/>
</dbReference>
<dbReference type="SUPFAM" id="SSF116726">
    <property type="entry name" value="TrkA C-terminal domain-like"/>
    <property type="match status" value="4"/>
</dbReference>
<gene>
    <name evidence="12" type="ORF">KC19_5G082400</name>
</gene>
<sequence length="844" mass="91666">MVQLAWDAYVVLTTLIVGLIIMAGDWVGPDFVFAAMVGFLTACRIITINDSTQGFASNGLLTVVILFVVAEGIGQTGGMEKALNVFLGRTKNPFWAITRMFVPVAVVSAFLNNTPIVALLIPIMIAWGRRNRVSPKKLLIPLSYAAVFGGTLTLIGTSTNFVVASLQEKRYAKINPAEAKFGMFDITPFGIVYAIFGFLYTVIASHWLLPADETKRHSDLLLVARVPPSSPVANNTVREAGLKGMERLFLVAVERQGRVTHAVGPQYLLEAGDHLYFCGELEQAHFYAKAFGLELLTSESARSGKGSNDPSALENGVSPGGVDQSSKIVQASVKKGADIIGQTVGQIDFRKRFDVAVLGLKRGDTHQPGRISEMTVNAGDIVVLMAESQEVLQKPELKVVFKDIEQLDEALEKEYLTGMRVTSKFKGVGKNVHDAGLRGINGLTIVAIDRKSGEHVKAIEDGTMVEVGDIVWFAGGVFGVHFLLKIPGLEHTQAPQISKLRTDILYRQLVKASLASESPLVGSTVREAHFRNKYDAVVLAIHRQGERLSTDVRDVKLRPGDVLLLDTGSNFEHRHRNDAAFSLITGVPESSPVKKSRMWLALILGMAMIATQIVGSAMDEDFINLFTAGLLTAGLMLLGRCLNADQARNSIDWRVYVTIAFAFAFSTAMEKSKLAQAIADIFISISRAIGGLRASYVAVYIATALLSELVSNNAAAAIMYPIAAGLGDALGVVPTRMSVVVMLGASAGFTLPYSYQTNLMVYAAGDYRFMEFAKFGLPCQAFMIIAVIFIFLLDDKIWVAVGISFALMGVVIGWHLIWEHVPASIRAKFSPGRKRKAQQLELTS</sequence>
<keyword evidence="2" id="KW-0813">Transport</keyword>
<feature type="transmembrane region" description="Helical" evidence="10">
    <location>
        <begin position="7"/>
        <end position="25"/>
    </location>
</feature>
<feature type="domain" description="RCK C-terminal" evidence="11">
    <location>
        <begin position="495"/>
        <end position="581"/>
    </location>
</feature>
<name>A0A8T0HZZ4_CERPU</name>
<comment type="caution">
    <text evidence="12">The sequence shown here is derived from an EMBL/GenBank/DDBJ whole genome shotgun (WGS) entry which is preliminary data.</text>
</comment>
<keyword evidence="5 10" id="KW-1133">Transmembrane helix</keyword>
<feature type="transmembrane region" description="Helical" evidence="10">
    <location>
        <begin position="729"/>
        <end position="751"/>
    </location>
</feature>
<evidence type="ECO:0000256" key="1">
    <source>
        <dbReference type="ARBA" id="ARBA00004141"/>
    </source>
</evidence>
<accession>A0A8T0HZZ4</accession>
<dbReference type="Pfam" id="PF02080">
    <property type="entry name" value="TrkA_C"/>
    <property type="match status" value="3"/>
</dbReference>
<dbReference type="InterPro" id="IPR051679">
    <property type="entry name" value="DASS-Related_Transporters"/>
</dbReference>
<dbReference type="PANTHER" id="PTHR43652">
    <property type="entry name" value="BASIC AMINO ACID ANTIPORTER YFCC-RELATED"/>
    <property type="match status" value="1"/>
</dbReference>
<feature type="transmembrane region" description="Helical" evidence="10">
    <location>
        <begin position="186"/>
        <end position="209"/>
    </location>
</feature>
<comment type="similarity">
    <text evidence="8">Belongs to the divalent anion:Na+ symporter (DASS) superfamily. Na+/sulfate symporter (TC 2.A.47.4) family.</text>
</comment>
<keyword evidence="7 10" id="KW-0472">Membrane</keyword>
<evidence type="ECO:0000256" key="4">
    <source>
        <dbReference type="ARBA" id="ARBA00022737"/>
    </source>
</evidence>
<evidence type="ECO:0000313" key="13">
    <source>
        <dbReference type="Proteomes" id="UP000822688"/>
    </source>
</evidence>
<feature type="transmembrane region" description="Helical" evidence="10">
    <location>
        <begin position="31"/>
        <end position="48"/>
    </location>
</feature>
<evidence type="ECO:0000256" key="10">
    <source>
        <dbReference type="SAM" id="Phobius"/>
    </source>
</evidence>
<evidence type="ECO:0000256" key="7">
    <source>
        <dbReference type="ARBA" id="ARBA00023136"/>
    </source>
</evidence>
<feature type="domain" description="RCK C-terminal" evidence="11">
    <location>
        <begin position="315"/>
        <end position="400"/>
    </location>
</feature>
<feature type="transmembrane region" description="Helical" evidence="10">
    <location>
        <begin position="55"/>
        <end position="74"/>
    </location>
</feature>
<dbReference type="InterPro" id="IPR036721">
    <property type="entry name" value="RCK_C_sf"/>
</dbReference>
<reference evidence="12" key="1">
    <citation type="submission" date="2020-06" db="EMBL/GenBank/DDBJ databases">
        <title>WGS assembly of Ceratodon purpureus strain R40.</title>
        <authorList>
            <person name="Carey S.B."/>
            <person name="Jenkins J."/>
            <person name="Shu S."/>
            <person name="Lovell J.T."/>
            <person name="Sreedasyam A."/>
            <person name="Maumus F."/>
            <person name="Tiley G.P."/>
            <person name="Fernandez-Pozo N."/>
            <person name="Barry K."/>
            <person name="Chen C."/>
            <person name="Wang M."/>
            <person name="Lipzen A."/>
            <person name="Daum C."/>
            <person name="Saski C.A."/>
            <person name="Payton A.C."/>
            <person name="Mcbreen J.C."/>
            <person name="Conrad R.E."/>
            <person name="Kollar L.M."/>
            <person name="Olsson S."/>
            <person name="Huttunen S."/>
            <person name="Landis J.B."/>
            <person name="Wickett N.J."/>
            <person name="Johnson M.G."/>
            <person name="Rensing S.A."/>
            <person name="Grimwood J."/>
            <person name="Schmutz J."/>
            <person name="Mcdaniel S.F."/>
        </authorList>
    </citation>
    <scope>NUCLEOTIDE SEQUENCE</scope>
    <source>
        <strain evidence="12">R40</strain>
    </source>
</reference>
<feature type="region of interest" description="Disordered" evidence="9">
    <location>
        <begin position="302"/>
        <end position="324"/>
    </location>
</feature>
<evidence type="ECO:0000259" key="11">
    <source>
        <dbReference type="PROSITE" id="PS51202"/>
    </source>
</evidence>
<keyword evidence="13" id="KW-1185">Reference proteome</keyword>
<dbReference type="AlphaFoldDB" id="A0A8T0HZZ4"/>
<dbReference type="FunFam" id="3.30.70.1450:FF:000009">
    <property type="entry name" value="SLC13 family permease"/>
    <property type="match status" value="1"/>
</dbReference>
<evidence type="ECO:0000256" key="8">
    <source>
        <dbReference type="ARBA" id="ARBA00061614"/>
    </source>
</evidence>
<dbReference type="EMBL" id="CM026425">
    <property type="protein sequence ID" value="KAG0576466.1"/>
    <property type="molecule type" value="Genomic_DNA"/>
</dbReference>
<keyword evidence="4" id="KW-0677">Repeat</keyword>
<dbReference type="InterPro" id="IPR006037">
    <property type="entry name" value="RCK_C"/>
</dbReference>
<organism evidence="12 13">
    <name type="scientific">Ceratodon purpureus</name>
    <name type="common">Fire moss</name>
    <name type="synonym">Dicranum purpureum</name>
    <dbReference type="NCBI Taxonomy" id="3225"/>
    <lineage>
        <taxon>Eukaryota</taxon>
        <taxon>Viridiplantae</taxon>
        <taxon>Streptophyta</taxon>
        <taxon>Embryophyta</taxon>
        <taxon>Bryophyta</taxon>
        <taxon>Bryophytina</taxon>
        <taxon>Bryopsida</taxon>
        <taxon>Dicranidae</taxon>
        <taxon>Pseudoditrichales</taxon>
        <taxon>Ditrichaceae</taxon>
        <taxon>Ceratodon</taxon>
    </lineage>
</organism>
<dbReference type="GO" id="GO:0006813">
    <property type="term" value="P:potassium ion transport"/>
    <property type="evidence" value="ECO:0007669"/>
    <property type="project" value="InterPro"/>
</dbReference>
<feature type="transmembrane region" description="Helical" evidence="10">
    <location>
        <begin position="797"/>
        <end position="818"/>
    </location>
</feature>
<feature type="transmembrane region" description="Helical" evidence="10">
    <location>
        <begin position="772"/>
        <end position="791"/>
    </location>
</feature>
<evidence type="ECO:0000256" key="9">
    <source>
        <dbReference type="SAM" id="MobiDB-lite"/>
    </source>
</evidence>
<evidence type="ECO:0000256" key="6">
    <source>
        <dbReference type="ARBA" id="ARBA00023032"/>
    </source>
</evidence>
<dbReference type="InterPro" id="IPR004680">
    <property type="entry name" value="Cit_transptr-like_dom"/>
</dbReference>
<feature type="domain" description="RCK C-terminal" evidence="11">
    <location>
        <begin position="404"/>
        <end position="489"/>
    </location>
</feature>
<protein>
    <recommendedName>
        <fullName evidence="11">RCK C-terminal domain-containing protein</fullName>
    </recommendedName>
</protein>
<feature type="transmembrane region" description="Helical" evidence="10">
    <location>
        <begin position="622"/>
        <end position="639"/>
    </location>
</feature>
<evidence type="ECO:0000256" key="3">
    <source>
        <dbReference type="ARBA" id="ARBA00022692"/>
    </source>
</evidence>
<dbReference type="GO" id="GO:0005886">
    <property type="term" value="C:plasma membrane"/>
    <property type="evidence" value="ECO:0007669"/>
    <property type="project" value="TreeGrafter"/>
</dbReference>
<feature type="transmembrane region" description="Helical" evidence="10">
    <location>
        <begin position="139"/>
        <end position="166"/>
    </location>
</feature>
<evidence type="ECO:0000313" key="12">
    <source>
        <dbReference type="EMBL" id="KAG0576466.1"/>
    </source>
</evidence>
<feature type="transmembrane region" description="Helical" evidence="10">
    <location>
        <begin position="598"/>
        <end position="616"/>
    </location>
</feature>
<keyword evidence="6" id="KW-0764">Sulfate transport</keyword>